<dbReference type="PROSITE" id="PS50949">
    <property type="entry name" value="HTH_GNTR"/>
    <property type="match status" value="1"/>
</dbReference>
<accession>A0A858ZU81</accession>
<dbReference type="GO" id="GO:0030170">
    <property type="term" value="F:pyridoxal phosphate binding"/>
    <property type="evidence" value="ECO:0007669"/>
    <property type="project" value="InterPro"/>
</dbReference>
<dbReference type="SMART" id="SM00345">
    <property type="entry name" value="HTH_GNTR"/>
    <property type="match status" value="1"/>
</dbReference>
<evidence type="ECO:0000256" key="3">
    <source>
        <dbReference type="ARBA" id="ARBA00022679"/>
    </source>
</evidence>
<keyword evidence="2 9" id="KW-0032">Aminotransferase</keyword>
<dbReference type="InterPro" id="IPR051446">
    <property type="entry name" value="HTH_trans_reg/aminotransferase"/>
</dbReference>
<dbReference type="PANTHER" id="PTHR46577">
    <property type="entry name" value="HTH-TYPE TRANSCRIPTIONAL REGULATORY PROTEIN GABR"/>
    <property type="match status" value="1"/>
</dbReference>
<keyword evidence="3 9" id="KW-0808">Transferase</keyword>
<dbReference type="InterPro" id="IPR015421">
    <property type="entry name" value="PyrdxlP-dep_Trfase_major"/>
</dbReference>
<evidence type="ECO:0000313" key="10">
    <source>
        <dbReference type="Proteomes" id="UP000500755"/>
    </source>
</evidence>
<dbReference type="RefSeq" id="WP_013518978.1">
    <property type="nucleotide sequence ID" value="NZ_CP051298.1"/>
</dbReference>
<dbReference type="InterPro" id="IPR015422">
    <property type="entry name" value="PyrdxlP-dep_Trfase_small"/>
</dbReference>
<name>A0A858ZU81_9BURK</name>
<dbReference type="Proteomes" id="UP000500755">
    <property type="component" value="Chromosome"/>
</dbReference>
<feature type="domain" description="HTH gntR-type" evidence="8">
    <location>
        <begin position="1"/>
        <end position="69"/>
    </location>
</feature>
<evidence type="ECO:0000256" key="7">
    <source>
        <dbReference type="ARBA" id="ARBA00023163"/>
    </source>
</evidence>
<dbReference type="GO" id="GO:0003677">
    <property type="term" value="F:DNA binding"/>
    <property type="evidence" value="ECO:0007669"/>
    <property type="project" value="UniProtKB-KW"/>
</dbReference>
<dbReference type="AlphaFoldDB" id="A0A858ZU81"/>
<keyword evidence="4" id="KW-0663">Pyridoxal phosphate</keyword>
<evidence type="ECO:0000256" key="6">
    <source>
        <dbReference type="ARBA" id="ARBA00023125"/>
    </source>
</evidence>
<gene>
    <name evidence="9" type="ORF">HF896_12160</name>
</gene>
<dbReference type="SUPFAM" id="SSF46785">
    <property type="entry name" value="Winged helix' DNA-binding domain"/>
    <property type="match status" value="1"/>
</dbReference>
<sequence length="475" mass="52219">MKRYEQLAGDIAESIANGTLPPGARLPSVRQTTANRGVSPSTVFQAYYLLEARGLIQARPRSGYYVASGAAGVSEPEPSRPSGEQQDVEVSELVFQVLEHMRDRDLIPLGSAFPDPSLFPLDKLAMAQSKAMRGLDPWRTVEHLSPGNPELRRQITLRYLATAFAIDSNELIVTNGAMEALNLSLEVTTRPGDLVAVESPTFYGALQALERLNLRAIEVPTHPRTGVDVPVLATILERHLVKACWFMPNFQNPLGSLMPDEAKQALVQLLAERQIPLIEDDVYGDLYFGTHKPRPAKAWDTQGLVLHCSSFSKTLAPGYRIGWVAAGRFAEAIARRKLMSSLAAAVPSQEALSRYLQQGGYDRHLRRLRLTLLGNRAAALRSIAKHFPAGTRASPPEGGYFLWIELPLGVDALALHWLALANHVSSAPGHLFSADHRFRRHLRINFGQADSSELEMALKLLGKLAGSLVQRTPRS</sequence>
<evidence type="ECO:0000259" key="8">
    <source>
        <dbReference type="PROSITE" id="PS50949"/>
    </source>
</evidence>
<reference evidence="9 10" key="1">
    <citation type="submission" date="2020-05" db="EMBL/GenBank/DDBJ databases">
        <title>Complete genome sequence of Alicycliphilus denitrificans DP3.</title>
        <authorList>
            <person name="Chen X."/>
        </authorList>
    </citation>
    <scope>NUCLEOTIDE SEQUENCE [LARGE SCALE GENOMIC DNA]</scope>
    <source>
        <strain evidence="9 10">DP3</strain>
    </source>
</reference>
<dbReference type="CDD" id="cd07377">
    <property type="entry name" value="WHTH_GntR"/>
    <property type="match status" value="1"/>
</dbReference>
<dbReference type="FunFam" id="3.40.640.10:FF:000023">
    <property type="entry name" value="Transcriptional regulator, GntR family"/>
    <property type="match status" value="1"/>
</dbReference>
<evidence type="ECO:0000256" key="5">
    <source>
        <dbReference type="ARBA" id="ARBA00023015"/>
    </source>
</evidence>
<keyword evidence="6" id="KW-0238">DNA-binding</keyword>
<dbReference type="SUPFAM" id="SSF53383">
    <property type="entry name" value="PLP-dependent transferases"/>
    <property type="match status" value="1"/>
</dbReference>
<dbReference type="Pfam" id="PF00392">
    <property type="entry name" value="GntR"/>
    <property type="match status" value="1"/>
</dbReference>
<dbReference type="InterPro" id="IPR036388">
    <property type="entry name" value="WH-like_DNA-bd_sf"/>
</dbReference>
<evidence type="ECO:0000256" key="4">
    <source>
        <dbReference type="ARBA" id="ARBA00022898"/>
    </source>
</evidence>
<dbReference type="OMA" id="MPEQIMV"/>
<dbReference type="GO" id="GO:0008483">
    <property type="term" value="F:transaminase activity"/>
    <property type="evidence" value="ECO:0007669"/>
    <property type="project" value="UniProtKB-KW"/>
</dbReference>
<evidence type="ECO:0000256" key="1">
    <source>
        <dbReference type="ARBA" id="ARBA00005384"/>
    </source>
</evidence>
<dbReference type="InterPro" id="IPR015424">
    <property type="entry name" value="PyrdxlP-dep_Trfase"/>
</dbReference>
<dbReference type="GO" id="GO:0003700">
    <property type="term" value="F:DNA-binding transcription factor activity"/>
    <property type="evidence" value="ECO:0007669"/>
    <property type="project" value="InterPro"/>
</dbReference>
<comment type="similarity">
    <text evidence="1">In the C-terminal section; belongs to the class-I pyridoxal-phosphate-dependent aminotransferase family.</text>
</comment>
<proteinExistence type="inferred from homology"/>
<dbReference type="Gene3D" id="1.10.10.10">
    <property type="entry name" value="Winged helix-like DNA-binding domain superfamily/Winged helix DNA-binding domain"/>
    <property type="match status" value="1"/>
</dbReference>
<keyword evidence="7" id="KW-0804">Transcription</keyword>
<keyword evidence="5" id="KW-0805">Transcription regulation</keyword>
<evidence type="ECO:0000256" key="2">
    <source>
        <dbReference type="ARBA" id="ARBA00022576"/>
    </source>
</evidence>
<protein>
    <submittedName>
        <fullName evidence="9">PLP-dependent aminotransferase family protein</fullName>
    </submittedName>
</protein>
<dbReference type="EMBL" id="CP051298">
    <property type="protein sequence ID" value="QKD44333.1"/>
    <property type="molecule type" value="Genomic_DNA"/>
</dbReference>
<dbReference type="CDD" id="cd00609">
    <property type="entry name" value="AAT_like"/>
    <property type="match status" value="1"/>
</dbReference>
<dbReference type="Gene3D" id="3.90.1150.10">
    <property type="entry name" value="Aspartate Aminotransferase, domain 1"/>
    <property type="match status" value="1"/>
</dbReference>
<organism evidence="9 10">
    <name type="scientific">Alicycliphilus denitrificans</name>
    <dbReference type="NCBI Taxonomy" id="179636"/>
    <lineage>
        <taxon>Bacteria</taxon>
        <taxon>Pseudomonadati</taxon>
        <taxon>Pseudomonadota</taxon>
        <taxon>Betaproteobacteria</taxon>
        <taxon>Burkholderiales</taxon>
        <taxon>Comamonadaceae</taxon>
        <taxon>Alicycliphilus</taxon>
    </lineage>
</organism>
<dbReference type="Pfam" id="PF00155">
    <property type="entry name" value="Aminotran_1_2"/>
    <property type="match status" value="1"/>
</dbReference>
<evidence type="ECO:0000313" key="9">
    <source>
        <dbReference type="EMBL" id="QKD44333.1"/>
    </source>
</evidence>
<dbReference type="InterPro" id="IPR004839">
    <property type="entry name" value="Aminotransferase_I/II_large"/>
</dbReference>
<dbReference type="Gene3D" id="3.40.640.10">
    <property type="entry name" value="Type I PLP-dependent aspartate aminotransferase-like (Major domain)"/>
    <property type="match status" value="1"/>
</dbReference>
<dbReference type="PANTHER" id="PTHR46577:SF2">
    <property type="entry name" value="TRANSCRIPTIONAL REGULATORY PROTEIN"/>
    <property type="match status" value="1"/>
</dbReference>
<dbReference type="InterPro" id="IPR000524">
    <property type="entry name" value="Tscrpt_reg_HTH_GntR"/>
</dbReference>
<dbReference type="InterPro" id="IPR036390">
    <property type="entry name" value="WH_DNA-bd_sf"/>
</dbReference>